<keyword evidence="2" id="KW-1185">Reference proteome</keyword>
<evidence type="ECO:0000313" key="2">
    <source>
        <dbReference type="Proteomes" id="UP001057134"/>
    </source>
</evidence>
<gene>
    <name evidence="1" type="ORF">SK3146_04789</name>
</gene>
<reference evidence="1" key="1">
    <citation type="submission" date="2018-02" db="EMBL/GenBank/DDBJ databases">
        <authorList>
            <person name="Kim S.-K."/>
            <person name="Jung H.-I."/>
            <person name="Lee S.-W."/>
        </authorList>
    </citation>
    <scope>NUCLEOTIDE SEQUENCE</scope>
    <source>
        <strain evidence="1">SK3146</strain>
    </source>
</reference>
<proteinExistence type="predicted"/>
<sequence length="42" mass="4910">MIVQSDYFTWLWGCGGMFSGRKNYIVWQQLLQRKAAASAKLR</sequence>
<dbReference type="Proteomes" id="UP001057134">
    <property type="component" value="Chromosome"/>
</dbReference>
<evidence type="ECO:0000313" key="1">
    <source>
        <dbReference type="EMBL" id="UQZ85500.1"/>
    </source>
</evidence>
<dbReference type="EMBL" id="CP027059">
    <property type="protein sequence ID" value="UQZ85500.1"/>
    <property type="molecule type" value="Genomic_DNA"/>
</dbReference>
<reference evidence="1" key="2">
    <citation type="journal article" date="2021" name="J Anim Sci Technol">
        <title>Complete genome sequence of Paenibacillus konkukensis sp. nov. SK3146 as a potential probiotic strain.</title>
        <authorList>
            <person name="Jung H.I."/>
            <person name="Park S."/>
            <person name="Niu K.M."/>
            <person name="Lee S.W."/>
            <person name="Kothari D."/>
            <person name="Yi K.J."/>
            <person name="Kim S.K."/>
        </authorList>
    </citation>
    <scope>NUCLEOTIDE SEQUENCE</scope>
    <source>
        <strain evidence="1">SK3146</strain>
    </source>
</reference>
<protein>
    <submittedName>
        <fullName evidence="1">Uncharacterized protein</fullName>
    </submittedName>
</protein>
<organism evidence="1 2">
    <name type="scientific">Paenibacillus konkukensis</name>
    <dbReference type="NCBI Taxonomy" id="2020716"/>
    <lineage>
        <taxon>Bacteria</taxon>
        <taxon>Bacillati</taxon>
        <taxon>Bacillota</taxon>
        <taxon>Bacilli</taxon>
        <taxon>Bacillales</taxon>
        <taxon>Paenibacillaceae</taxon>
        <taxon>Paenibacillus</taxon>
    </lineage>
</organism>
<name>A0ABY4RTF0_9BACL</name>
<accession>A0ABY4RTF0</accession>